<name>A0A3G8JHG2_9ACTN</name>
<dbReference type="Gene3D" id="3.40.50.450">
    <property type="match status" value="1"/>
</dbReference>
<dbReference type="PANTHER" id="PTHR43022:SF1">
    <property type="entry name" value="PROTEIN SMF"/>
    <property type="match status" value="1"/>
</dbReference>
<dbReference type="InterPro" id="IPR057666">
    <property type="entry name" value="DrpA_SLOG"/>
</dbReference>
<comment type="similarity">
    <text evidence="1">Belongs to the DprA/Smf family.</text>
</comment>
<evidence type="ECO:0000256" key="2">
    <source>
        <dbReference type="SAM" id="MobiDB-lite"/>
    </source>
</evidence>
<evidence type="ECO:0000313" key="5">
    <source>
        <dbReference type="EMBL" id="AZG44035.1"/>
    </source>
</evidence>
<feature type="region of interest" description="Disordered" evidence="2">
    <location>
        <begin position="302"/>
        <end position="324"/>
    </location>
</feature>
<dbReference type="NCBIfam" id="TIGR00732">
    <property type="entry name" value="dprA"/>
    <property type="match status" value="1"/>
</dbReference>
<dbReference type="Gene3D" id="1.10.10.10">
    <property type="entry name" value="Winged helix-like DNA-binding domain superfamily/Winged helix DNA-binding domain"/>
    <property type="match status" value="1"/>
</dbReference>
<feature type="domain" description="DprA winged helix" evidence="4">
    <location>
        <begin position="313"/>
        <end position="371"/>
    </location>
</feature>
<organism evidence="5 6">
    <name type="scientific">Gordonia insulae</name>
    <dbReference type="NCBI Taxonomy" id="2420509"/>
    <lineage>
        <taxon>Bacteria</taxon>
        <taxon>Bacillati</taxon>
        <taxon>Actinomycetota</taxon>
        <taxon>Actinomycetes</taxon>
        <taxon>Mycobacteriales</taxon>
        <taxon>Gordoniaceae</taxon>
        <taxon>Gordonia</taxon>
    </lineage>
</organism>
<dbReference type="RefSeq" id="WP_124706978.1">
    <property type="nucleotide sequence ID" value="NZ_CP033972.1"/>
</dbReference>
<protein>
    <submittedName>
        <fullName evidence="5">DNA processing protein DprA</fullName>
    </submittedName>
</protein>
<proteinExistence type="inferred from homology"/>
<dbReference type="Proteomes" id="UP000271469">
    <property type="component" value="Chromosome"/>
</dbReference>
<evidence type="ECO:0000259" key="3">
    <source>
        <dbReference type="Pfam" id="PF02481"/>
    </source>
</evidence>
<dbReference type="AlphaFoldDB" id="A0A3G8JHG2"/>
<dbReference type="InterPro" id="IPR041614">
    <property type="entry name" value="DprA_WH"/>
</dbReference>
<feature type="domain" description="Smf/DprA SLOG" evidence="3">
    <location>
        <begin position="81"/>
        <end position="299"/>
    </location>
</feature>
<dbReference type="OrthoDB" id="9785707at2"/>
<keyword evidence="6" id="KW-1185">Reference proteome</keyword>
<dbReference type="Pfam" id="PF17782">
    <property type="entry name" value="WHD_DprA"/>
    <property type="match status" value="1"/>
</dbReference>
<gene>
    <name evidence="5" type="primary">dprA</name>
    <name evidence="5" type="ORF">D7316_00615</name>
</gene>
<dbReference type="SUPFAM" id="SSF102405">
    <property type="entry name" value="MCP/YpsA-like"/>
    <property type="match status" value="1"/>
</dbReference>
<dbReference type="GO" id="GO:0009294">
    <property type="term" value="P:DNA-mediated transformation"/>
    <property type="evidence" value="ECO:0007669"/>
    <property type="project" value="InterPro"/>
</dbReference>
<dbReference type="InterPro" id="IPR036388">
    <property type="entry name" value="WH-like_DNA-bd_sf"/>
</dbReference>
<dbReference type="Pfam" id="PF02481">
    <property type="entry name" value="DNA_processg_A"/>
    <property type="match status" value="1"/>
</dbReference>
<accession>A0A3G8JHG2</accession>
<dbReference type="EMBL" id="CP033972">
    <property type="protein sequence ID" value="AZG44035.1"/>
    <property type="molecule type" value="Genomic_DNA"/>
</dbReference>
<dbReference type="KEGG" id="gom:D7316_00615"/>
<dbReference type="InterPro" id="IPR003488">
    <property type="entry name" value="DprA"/>
</dbReference>
<reference evidence="5 6" key="1">
    <citation type="submission" date="2018-11" db="EMBL/GenBank/DDBJ databases">
        <title>Gordonia insulae sp. nov., isolated from an island soil.</title>
        <authorList>
            <person name="Kim Y.S."/>
            <person name="Kim S.B."/>
        </authorList>
    </citation>
    <scope>NUCLEOTIDE SEQUENCE [LARGE SCALE GENOMIC DNA]</scope>
    <source>
        <strain evidence="5 6">MMS17-SY073</strain>
    </source>
</reference>
<dbReference type="PANTHER" id="PTHR43022">
    <property type="entry name" value="PROTEIN SMF"/>
    <property type="match status" value="1"/>
</dbReference>
<evidence type="ECO:0000256" key="1">
    <source>
        <dbReference type="ARBA" id="ARBA00006525"/>
    </source>
</evidence>
<evidence type="ECO:0000313" key="6">
    <source>
        <dbReference type="Proteomes" id="UP000271469"/>
    </source>
</evidence>
<evidence type="ECO:0000259" key="4">
    <source>
        <dbReference type="Pfam" id="PF17782"/>
    </source>
</evidence>
<sequence>MGGITDEERSAWAYLARVAEPPCSAVESLCAEIGPVAAAAAIRARSVPAGHESVLAATAGRAEIDTSAEDLEVADRIGARLITRDDAEWPGWPLLALSTADTSARGGEPLALWARGPRRLDDMASTAIALVGSRAASGYGEQVTSTLASGLAMEDWTVTSGGAYGIDGVAHRAALASGGPTMAVMACGIDRDYPAGHARLLAEIAEHGLVISEYPPGTTAAKHRFLTRNRLVAAMSDAVIVVEAGRRSGAANTAAWARKLGRPLGAVPGPVTSATSVGCHQMIADDLAQLVTDTRSVIALATPDGAAESGRGRPRATDGLAPEEQRVHDAIPGRGAVTIEEIAFSAGLDIATVRSALARMDVRGLIVNDSGTWRLA</sequence>